<sequence>MTSILWKFTQELASLNSINDIDKFDGLETRKHFLVKDEELISIKRRQMDMKSPNFDAKPVIKNKYVRVEF</sequence>
<dbReference type="OrthoDB" id="10504474at2759"/>
<dbReference type="EMBL" id="CAMKVN010008334">
    <property type="protein sequence ID" value="CAI2192430.1"/>
    <property type="molecule type" value="Genomic_DNA"/>
</dbReference>
<protein>
    <submittedName>
        <fullName evidence="1">5902_t:CDS:1</fullName>
    </submittedName>
</protein>
<dbReference type="Proteomes" id="UP001153678">
    <property type="component" value="Unassembled WGS sequence"/>
</dbReference>
<reference evidence="1" key="1">
    <citation type="submission" date="2022-08" db="EMBL/GenBank/DDBJ databases">
        <authorList>
            <person name="Kallberg Y."/>
            <person name="Tangrot J."/>
            <person name="Rosling A."/>
        </authorList>
    </citation>
    <scope>NUCLEOTIDE SEQUENCE</scope>
    <source>
        <strain evidence="1">Wild A</strain>
    </source>
</reference>
<accession>A0A9W4WWR9</accession>
<dbReference type="AlphaFoldDB" id="A0A9W4WWR9"/>
<evidence type="ECO:0000313" key="2">
    <source>
        <dbReference type="Proteomes" id="UP001153678"/>
    </source>
</evidence>
<gene>
    <name evidence="1" type="ORF">FWILDA_LOCUS15573</name>
</gene>
<evidence type="ECO:0000313" key="1">
    <source>
        <dbReference type="EMBL" id="CAI2192430.1"/>
    </source>
</evidence>
<comment type="caution">
    <text evidence="1">The sequence shown here is derived from an EMBL/GenBank/DDBJ whole genome shotgun (WGS) entry which is preliminary data.</text>
</comment>
<organism evidence="1 2">
    <name type="scientific">Funneliformis geosporum</name>
    <dbReference type="NCBI Taxonomy" id="1117311"/>
    <lineage>
        <taxon>Eukaryota</taxon>
        <taxon>Fungi</taxon>
        <taxon>Fungi incertae sedis</taxon>
        <taxon>Mucoromycota</taxon>
        <taxon>Glomeromycotina</taxon>
        <taxon>Glomeromycetes</taxon>
        <taxon>Glomerales</taxon>
        <taxon>Glomeraceae</taxon>
        <taxon>Funneliformis</taxon>
    </lineage>
</organism>
<proteinExistence type="predicted"/>
<name>A0A9W4WWR9_9GLOM</name>
<keyword evidence="2" id="KW-1185">Reference proteome</keyword>